<proteinExistence type="predicted"/>
<reference evidence="1" key="1">
    <citation type="submission" date="2022-03" db="EMBL/GenBank/DDBJ databases">
        <authorList>
            <person name="Lindestad O."/>
        </authorList>
    </citation>
    <scope>NUCLEOTIDE SEQUENCE</scope>
</reference>
<dbReference type="EMBL" id="CAKXAJ010025060">
    <property type="protein sequence ID" value="CAH2234450.1"/>
    <property type="molecule type" value="Genomic_DNA"/>
</dbReference>
<sequence>MMNQKTNRTDCITLTVSTFEMSERDKTLTKLFQRYSCTVFVSNTTFLRDIEQAKWLGGKSLAVCWYWLRPMPDQRKFRNYKFPNCICQESNPRLKTTVRFAREVVKSPFKLGPRERKVLQRAQKAIIQEKRVTDNSHFTFQLTCWLSRTHPIVHNGAEDNGSVRASVSSALVIGGNPPSPLISTMIDTEIRCNGESFAINYLSLFRRTPIKSDGIPQKRW</sequence>
<dbReference type="AlphaFoldDB" id="A0A8S4RBH0"/>
<gene>
    <name evidence="1" type="primary">jg6127</name>
    <name evidence="1" type="ORF">PAEG_LOCUS12276</name>
</gene>
<dbReference type="Proteomes" id="UP000838756">
    <property type="component" value="Unassembled WGS sequence"/>
</dbReference>
<comment type="caution">
    <text evidence="1">The sequence shown here is derived from an EMBL/GenBank/DDBJ whole genome shotgun (WGS) entry which is preliminary data.</text>
</comment>
<evidence type="ECO:0000313" key="2">
    <source>
        <dbReference type="Proteomes" id="UP000838756"/>
    </source>
</evidence>
<keyword evidence="2" id="KW-1185">Reference proteome</keyword>
<name>A0A8S4RBH0_9NEOP</name>
<accession>A0A8S4RBH0</accession>
<evidence type="ECO:0000313" key="1">
    <source>
        <dbReference type="EMBL" id="CAH2234450.1"/>
    </source>
</evidence>
<organism evidence="1 2">
    <name type="scientific">Pararge aegeria aegeria</name>
    <dbReference type="NCBI Taxonomy" id="348720"/>
    <lineage>
        <taxon>Eukaryota</taxon>
        <taxon>Metazoa</taxon>
        <taxon>Ecdysozoa</taxon>
        <taxon>Arthropoda</taxon>
        <taxon>Hexapoda</taxon>
        <taxon>Insecta</taxon>
        <taxon>Pterygota</taxon>
        <taxon>Neoptera</taxon>
        <taxon>Endopterygota</taxon>
        <taxon>Lepidoptera</taxon>
        <taxon>Glossata</taxon>
        <taxon>Ditrysia</taxon>
        <taxon>Papilionoidea</taxon>
        <taxon>Nymphalidae</taxon>
        <taxon>Satyrinae</taxon>
        <taxon>Satyrini</taxon>
        <taxon>Parargina</taxon>
        <taxon>Pararge</taxon>
    </lineage>
</organism>
<protein>
    <submittedName>
        <fullName evidence="1">Jg6127 protein</fullName>
    </submittedName>
</protein>